<keyword evidence="2" id="KW-1185">Reference proteome</keyword>
<dbReference type="Proteomes" id="UP000711736">
    <property type="component" value="Unassembled WGS sequence"/>
</dbReference>
<dbReference type="EMBL" id="JAFEJU010000001">
    <property type="protein sequence ID" value="MBT1174285.1"/>
    <property type="molecule type" value="Genomic_DNA"/>
</dbReference>
<accession>A0ABS5UTB2</accession>
<proteinExistence type="predicted"/>
<evidence type="ECO:0000313" key="1">
    <source>
        <dbReference type="EMBL" id="MBT1174285.1"/>
    </source>
</evidence>
<reference evidence="1 2" key="1">
    <citation type="journal article" date="2021" name="Environ. Microbiol.">
        <title>Genetic insights into the dark matter of the mammalian gut microbiota through targeted genome reconstruction.</title>
        <authorList>
            <person name="Lugli G.A."/>
            <person name="Alessandri G."/>
            <person name="Milani C."/>
            <person name="Viappiani A."/>
            <person name="Fontana F."/>
            <person name="Tarracchini C."/>
            <person name="Mancabelli L."/>
            <person name="Argentini C."/>
            <person name="Ruiz L."/>
            <person name="Margolles A."/>
            <person name="van Sinderen D."/>
            <person name="Turroni F."/>
            <person name="Ventura M."/>
        </authorList>
    </citation>
    <scope>NUCLEOTIDE SEQUENCE [LARGE SCALE GENOMIC DNA]</scope>
    <source>
        <strain evidence="1 2">LC6</strain>
    </source>
</reference>
<sequence>MTSAGQRILLHIFSSTYSAGMESVPFSRDDIRKAAGEIGVSVPKNLGAPIYDYRSHATIPEIESTAPDGKKWVIRSKASDRYAFELASWSYTDFDQTLLTTEIPDATPEIILAASRNDEQALLAKIRYNRLADIFLGLTTYSLQSHLRTNLPNGAQAEVDEVYVAIGSDGKQYIIPVEAKGERERIGIVQVEQSLAVCEMKWPGYTPIAIGVQPLSDDCIAMFKFGFSEGGSSGEVKKIGERHYRLASHAAAN</sequence>
<organism evidence="1 2">
    <name type="scientific">Bifidobacterium colobi</name>
    <dbReference type="NCBI Taxonomy" id="2809026"/>
    <lineage>
        <taxon>Bacteria</taxon>
        <taxon>Bacillati</taxon>
        <taxon>Actinomycetota</taxon>
        <taxon>Actinomycetes</taxon>
        <taxon>Bifidobacteriales</taxon>
        <taxon>Bifidobacteriaceae</taxon>
        <taxon>Bifidobacterium</taxon>
    </lineage>
</organism>
<dbReference type="RefSeq" id="WP_214375524.1">
    <property type="nucleotide sequence ID" value="NZ_JAFEJU010000001.1"/>
</dbReference>
<protein>
    <recommendedName>
        <fullName evidence="3">Endonuclease</fullName>
    </recommendedName>
</protein>
<evidence type="ECO:0000313" key="2">
    <source>
        <dbReference type="Proteomes" id="UP000711736"/>
    </source>
</evidence>
<evidence type="ECO:0008006" key="3">
    <source>
        <dbReference type="Google" id="ProtNLM"/>
    </source>
</evidence>
<gene>
    <name evidence="1" type="ORF">JS530_01955</name>
</gene>
<comment type="caution">
    <text evidence="1">The sequence shown here is derived from an EMBL/GenBank/DDBJ whole genome shotgun (WGS) entry which is preliminary data.</text>
</comment>
<name>A0ABS5UTB2_9BIFI</name>